<dbReference type="InterPro" id="IPR051686">
    <property type="entry name" value="Lipoprotein_DolP"/>
</dbReference>
<dbReference type="SMART" id="SM00749">
    <property type="entry name" value="BON"/>
    <property type="match status" value="1"/>
</dbReference>
<evidence type="ECO:0000313" key="3">
    <source>
        <dbReference type="EMBL" id="SMP49877.1"/>
    </source>
</evidence>
<sequence length="109" mass="11382">MTITKQIAAAVFASSILVLTGCTTSGPLAKSEKTETPKQYVGDSVVTGKVKAALVADPVLKAREINVETYQGTVQLSGFVATREEAAKAGTVARSIEGVTSVKNDIRLK</sequence>
<dbReference type="Proteomes" id="UP001158049">
    <property type="component" value="Unassembled WGS sequence"/>
</dbReference>
<dbReference type="InterPro" id="IPR014004">
    <property type="entry name" value="Transpt-assoc_nodulatn_dom_bac"/>
</dbReference>
<dbReference type="PROSITE" id="PS50914">
    <property type="entry name" value="BON"/>
    <property type="match status" value="1"/>
</dbReference>
<dbReference type="Gene3D" id="3.30.1340.30">
    <property type="match status" value="1"/>
</dbReference>
<protein>
    <submittedName>
        <fullName evidence="3">BON domain-containing protein</fullName>
    </submittedName>
</protein>
<dbReference type="RefSeq" id="WP_283441139.1">
    <property type="nucleotide sequence ID" value="NZ_FXUL01000002.1"/>
</dbReference>
<organism evidence="3 4">
    <name type="scientific">Noviherbaspirillum suwonense</name>
    <dbReference type="NCBI Taxonomy" id="1224511"/>
    <lineage>
        <taxon>Bacteria</taxon>
        <taxon>Pseudomonadati</taxon>
        <taxon>Pseudomonadota</taxon>
        <taxon>Betaproteobacteria</taxon>
        <taxon>Burkholderiales</taxon>
        <taxon>Oxalobacteraceae</taxon>
        <taxon>Noviherbaspirillum</taxon>
    </lineage>
</organism>
<keyword evidence="4" id="KW-1185">Reference proteome</keyword>
<dbReference type="Pfam" id="PF04972">
    <property type="entry name" value="BON"/>
    <property type="match status" value="1"/>
</dbReference>
<feature type="domain" description="BON" evidence="2">
    <location>
        <begin position="42"/>
        <end position="109"/>
    </location>
</feature>
<feature type="signal peptide" evidence="1">
    <location>
        <begin position="1"/>
        <end position="20"/>
    </location>
</feature>
<name>A0ABY1PYT9_9BURK</name>
<dbReference type="PANTHER" id="PTHR34606">
    <property type="entry name" value="BON DOMAIN-CONTAINING PROTEIN"/>
    <property type="match status" value="1"/>
</dbReference>
<proteinExistence type="predicted"/>
<reference evidence="3 4" key="1">
    <citation type="submission" date="2017-05" db="EMBL/GenBank/DDBJ databases">
        <authorList>
            <person name="Varghese N."/>
            <person name="Submissions S."/>
        </authorList>
    </citation>
    <scope>NUCLEOTIDE SEQUENCE [LARGE SCALE GENOMIC DNA]</scope>
    <source>
        <strain evidence="3 4">DSM 26001</strain>
    </source>
</reference>
<dbReference type="PROSITE" id="PS51257">
    <property type="entry name" value="PROKAR_LIPOPROTEIN"/>
    <property type="match status" value="1"/>
</dbReference>
<keyword evidence="1" id="KW-0732">Signal</keyword>
<comment type="caution">
    <text evidence="3">The sequence shown here is derived from an EMBL/GenBank/DDBJ whole genome shotgun (WGS) entry which is preliminary data.</text>
</comment>
<dbReference type="EMBL" id="FXUL01000002">
    <property type="protein sequence ID" value="SMP49877.1"/>
    <property type="molecule type" value="Genomic_DNA"/>
</dbReference>
<evidence type="ECO:0000313" key="4">
    <source>
        <dbReference type="Proteomes" id="UP001158049"/>
    </source>
</evidence>
<evidence type="ECO:0000256" key="1">
    <source>
        <dbReference type="SAM" id="SignalP"/>
    </source>
</evidence>
<evidence type="ECO:0000259" key="2">
    <source>
        <dbReference type="PROSITE" id="PS50914"/>
    </source>
</evidence>
<dbReference type="InterPro" id="IPR007055">
    <property type="entry name" value="BON_dom"/>
</dbReference>
<feature type="chain" id="PRO_5046052974" evidence="1">
    <location>
        <begin position="21"/>
        <end position="109"/>
    </location>
</feature>
<accession>A0ABY1PYT9</accession>
<gene>
    <name evidence="3" type="ORF">SAMN06295970_102340</name>
</gene>
<dbReference type="PANTHER" id="PTHR34606:SF16">
    <property type="entry name" value="BON DOMAIN-CONTAINING PROTEIN"/>
    <property type="match status" value="1"/>
</dbReference>